<comment type="subcellular location">
    <subcellularLocation>
        <location evidence="1 14">Cell outer membrane</location>
        <topology evidence="1 14">Multi-pass membrane protein</topology>
    </subcellularLocation>
</comment>
<dbReference type="InterPro" id="IPR010105">
    <property type="entry name" value="TonB_sidphr_rcpt"/>
</dbReference>
<gene>
    <name evidence="18" type="ORF">RR42_s2165</name>
</gene>
<organism evidence="18 19">
    <name type="scientific">Cupriavidus basilensis</name>
    <dbReference type="NCBI Taxonomy" id="68895"/>
    <lineage>
        <taxon>Bacteria</taxon>
        <taxon>Pseudomonadati</taxon>
        <taxon>Pseudomonadota</taxon>
        <taxon>Betaproteobacteria</taxon>
        <taxon>Burkholderiales</taxon>
        <taxon>Burkholderiaceae</taxon>
        <taxon>Cupriavidus</taxon>
    </lineage>
</organism>
<dbReference type="InterPro" id="IPR000531">
    <property type="entry name" value="Beta-barrel_TonB"/>
</dbReference>
<dbReference type="GO" id="GO:0038023">
    <property type="term" value="F:signaling receptor activity"/>
    <property type="evidence" value="ECO:0007669"/>
    <property type="project" value="InterPro"/>
</dbReference>
<keyword evidence="19" id="KW-1185">Reference proteome</keyword>
<dbReference type="Proteomes" id="UP000031843">
    <property type="component" value="Chromosome secondary"/>
</dbReference>
<feature type="compositionally biased region" description="Polar residues" evidence="16">
    <location>
        <begin position="167"/>
        <end position="176"/>
    </location>
</feature>
<feature type="region of interest" description="Disordered" evidence="16">
    <location>
        <begin position="157"/>
        <end position="176"/>
    </location>
</feature>
<evidence type="ECO:0000313" key="18">
    <source>
        <dbReference type="EMBL" id="AJG23747.1"/>
    </source>
</evidence>
<feature type="compositionally biased region" description="Polar residues" evidence="16">
    <location>
        <begin position="9"/>
        <end position="19"/>
    </location>
</feature>
<keyword evidence="12 18" id="KW-0675">Receptor</keyword>
<keyword evidence="10 15" id="KW-0798">TonB box</keyword>
<dbReference type="Gene3D" id="2.170.130.10">
    <property type="entry name" value="TonB-dependent receptor, plug domain"/>
    <property type="match status" value="1"/>
</dbReference>
<evidence type="ECO:0000256" key="9">
    <source>
        <dbReference type="ARBA" id="ARBA00023065"/>
    </source>
</evidence>
<evidence type="ECO:0000256" key="16">
    <source>
        <dbReference type="SAM" id="MobiDB-lite"/>
    </source>
</evidence>
<name>A0A0C4YDL2_9BURK</name>
<dbReference type="NCBIfam" id="TIGR01783">
    <property type="entry name" value="TonB-siderophor"/>
    <property type="match status" value="1"/>
</dbReference>
<keyword evidence="7" id="KW-0732">Signal</keyword>
<evidence type="ECO:0000256" key="3">
    <source>
        <dbReference type="ARBA" id="ARBA00022448"/>
    </source>
</evidence>
<dbReference type="InterPro" id="IPR039426">
    <property type="entry name" value="TonB-dep_rcpt-like"/>
</dbReference>
<keyword evidence="5" id="KW-0410">Iron transport</keyword>
<dbReference type="InterPro" id="IPR036942">
    <property type="entry name" value="Beta-barrel_TonB_sf"/>
</dbReference>
<evidence type="ECO:0000256" key="13">
    <source>
        <dbReference type="ARBA" id="ARBA00023237"/>
    </source>
</evidence>
<evidence type="ECO:0000256" key="6">
    <source>
        <dbReference type="ARBA" id="ARBA00022692"/>
    </source>
</evidence>
<reference evidence="18 19" key="1">
    <citation type="journal article" date="2015" name="Genome Announc.">
        <title>Complete Genome Sequence of Cupriavidus basilensis 4G11, Isolated from the Oak Ridge Field Research Center Site.</title>
        <authorList>
            <person name="Ray J."/>
            <person name="Waters R.J."/>
            <person name="Skerker J.M."/>
            <person name="Kuehl J.V."/>
            <person name="Price M.N."/>
            <person name="Huang J."/>
            <person name="Chakraborty R."/>
            <person name="Arkin A.P."/>
            <person name="Deutschbauer A."/>
        </authorList>
    </citation>
    <scope>NUCLEOTIDE SEQUENCE [LARGE SCALE GENOMIC DNA]</scope>
    <source>
        <strain evidence="18">4G11</strain>
    </source>
</reference>
<feature type="region of interest" description="Disordered" evidence="16">
    <location>
        <begin position="1"/>
        <end position="22"/>
    </location>
</feature>
<keyword evidence="4 14" id="KW-1134">Transmembrane beta strand</keyword>
<dbReference type="CDD" id="cd01347">
    <property type="entry name" value="ligand_gated_channel"/>
    <property type="match status" value="1"/>
</dbReference>
<feature type="domain" description="Secretin/TonB short N-terminal" evidence="17">
    <location>
        <begin position="84"/>
        <end position="135"/>
    </location>
</feature>
<keyword evidence="3 14" id="KW-0813">Transport</keyword>
<dbReference type="EMBL" id="CP010537">
    <property type="protein sequence ID" value="AJG23747.1"/>
    <property type="molecule type" value="Genomic_DNA"/>
</dbReference>
<evidence type="ECO:0000256" key="7">
    <source>
        <dbReference type="ARBA" id="ARBA00022729"/>
    </source>
</evidence>
<dbReference type="PANTHER" id="PTHR32552:SF74">
    <property type="entry name" value="HYDROXAMATE SIDEROPHORE RECEPTOR FHUE"/>
    <property type="match status" value="1"/>
</dbReference>
<evidence type="ECO:0000256" key="12">
    <source>
        <dbReference type="ARBA" id="ARBA00023170"/>
    </source>
</evidence>
<protein>
    <submittedName>
        <fullName evidence="18">TonB-dependent siderophore receptor</fullName>
    </submittedName>
</protein>
<evidence type="ECO:0000256" key="14">
    <source>
        <dbReference type="PROSITE-ProRule" id="PRU01360"/>
    </source>
</evidence>
<evidence type="ECO:0000256" key="8">
    <source>
        <dbReference type="ARBA" id="ARBA00023004"/>
    </source>
</evidence>
<evidence type="ECO:0000256" key="1">
    <source>
        <dbReference type="ARBA" id="ARBA00004571"/>
    </source>
</evidence>
<proteinExistence type="inferred from homology"/>
<accession>A0A0C4YDL2</accession>
<evidence type="ECO:0000256" key="2">
    <source>
        <dbReference type="ARBA" id="ARBA00009810"/>
    </source>
</evidence>
<evidence type="ECO:0000256" key="10">
    <source>
        <dbReference type="ARBA" id="ARBA00023077"/>
    </source>
</evidence>
<dbReference type="SMART" id="SM00965">
    <property type="entry name" value="STN"/>
    <property type="match status" value="1"/>
</dbReference>
<dbReference type="InterPro" id="IPR012910">
    <property type="entry name" value="Plug_dom"/>
</dbReference>
<dbReference type="SUPFAM" id="SSF56935">
    <property type="entry name" value="Porins"/>
    <property type="match status" value="1"/>
</dbReference>
<dbReference type="GO" id="GO:0009279">
    <property type="term" value="C:cell outer membrane"/>
    <property type="evidence" value="ECO:0007669"/>
    <property type="project" value="UniProtKB-SubCell"/>
</dbReference>
<dbReference type="PROSITE" id="PS52016">
    <property type="entry name" value="TONB_DEPENDENT_REC_3"/>
    <property type="match status" value="1"/>
</dbReference>
<evidence type="ECO:0000256" key="15">
    <source>
        <dbReference type="RuleBase" id="RU003357"/>
    </source>
</evidence>
<dbReference type="AlphaFoldDB" id="A0A0C4YDL2"/>
<dbReference type="Pfam" id="PF00593">
    <property type="entry name" value="TonB_dep_Rec_b-barrel"/>
    <property type="match status" value="1"/>
</dbReference>
<keyword evidence="11 14" id="KW-0472">Membrane</keyword>
<dbReference type="STRING" id="68895.RR42_s2165"/>
<keyword evidence="6 14" id="KW-0812">Transmembrane</keyword>
<dbReference type="GO" id="GO:0015344">
    <property type="term" value="F:siderophore uptake transmembrane transporter activity"/>
    <property type="evidence" value="ECO:0007669"/>
    <property type="project" value="TreeGrafter"/>
</dbReference>
<dbReference type="PANTHER" id="PTHR32552">
    <property type="entry name" value="FERRICHROME IRON RECEPTOR-RELATED"/>
    <property type="match status" value="1"/>
</dbReference>
<keyword evidence="8" id="KW-0408">Iron</keyword>
<evidence type="ECO:0000256" key="11">
    <source>
        <dbReference type="ARBA" id="ARBA00023136"/>
    </source>
</evidence>
<dbReference type="Gene3D" id="3.55.50.30">
    <property type="match status" value="1"/>
</dbReference>
<dbReference type="FunFam" id="2.170.130.10:FF:000010">
    <property type="entry name" value="Ferripyoverdine receptor"/>
    <property type="match status" value="1"/>
</dbReference>
<evidence type="ECO:0000313" key="19">
    <source>
        <dbReference type="Proteomes" id="UP000031843"/>
    </source>
</evidence>
<dbReference type="InterPro" id="IPR037066">
    <property type="entry name" value="Plug_dom_sf"/>
</dbReference>
<comment type="similarity">
    <text evidence="2 14 15">Belongs to the TonB-dependent receptor family.</text>
</comment>
<evidence type="ECO:0000256" key="5">
    <source>
        <dbReference type="ARBA" id="ARBA00022496"/>
    </source>
</evidence>
<keyword evidence="9" id="KW-0406">Ion transport</keyword>
<dbReference type="Gene3D" id="2.40.170.20">
    <property type="entry name" value="TonB-dependent receptor, beta-barrel domain"/>
    <property type="match status" value="1"/>
</dbReference>
<dbReference type="InterPro" id="IPR011662">
    <property type="entry name" value="Secretin/TonB_short_N"/>
</dbReference>
<dbReference type="KEGG" id="cbw:RR42_s2165"/>
<evidence type="ECO:0000259" key="17">
    <source>
        <dbReference type="SMART" id="SM00965"/>
    </source>
</evidence>
<sequence>MAHRPNACPNRQGNMPSSQPRDRYRHTPLVLALRAALLGCALGATVMMPAIAQAQAAPAGSKAYDIGAGSLDQVLGRFGREAGVLVAIDPELTQGLRSEGLRGIYTVAEALAKLLSGQQLEAVSGPSGGYRLRKRSAPSAAPAPDGAPMLAEVKVTASGPGDGITQGSGSYTSDASSTATRLGISLRETPQSVSVMTRQQMDDQGLNALTDVITRTPGLTINQSGNLGSDSSSAYARGFAVENYQLDGVLQLNSGFGDLFQTSDMAIYDRVEVVRGATGLMNGIGSPGATINLVRKRPTRDFQASASVEGGSWDYRRFGVDVSSPFNEAGTLRGRVVAAYQENNSSVERLHERREIVYGVVEADLTPSTLAALGFSLQSFDLQGHARSGLPLYFADGTRTDWARSKSSAADWAYSYRRNQSLFASLEHRFDNAWRVKGTVSQDTYGYDEVFGYAGNGFPDRSTGAGLALWGGRWGGKPEQTSVDLYATGPFSLLGREHEMVFGATFARTSYDSATYQLWRPDGWDGSIANIYTWDGRTPGIAPNPPVGRYNYAEQTTAAYATARLRQTDALSVLLGARITNWSTDTRDSVNSTGATTVDNRSANGKVTPYVGVVYDLSRHWSAYASYTSIFKPQNNRTLSGSFIDPVVGNGYEVGGKGAFFNNQLNVSGALFWVKQDNLAVAIPGAFAPDGSQAYYGASGAKTRGFELEAAGQLARDWQATVSFTRSLSQDKDGITLNTNIPQNTFKLFTTYRIAAVGNGLTVGGGLRWQSQIYSDNTGPLSVRSTQGSYSVADLMARYPITRKISATLNVYNLFDKRYHTTSNTAFYGTPRSFRLGLNVSY</sequence>
<keyword evidence="13 14" id="KW-0998">Cell outer membrane</keyword>
<evidence type="ECO:0000256" key="4">
    <source>
        <dbReference type="ARBA" id="ARBA00022452"/>
    </source>
</evidence>
<dbReference type="GO" id="GO:0015891">
    <property type="term" value="P:siderophore transport"/>
    <property type="evidence" value="ECO:0007669"/>
    <property type="project" value="InterPro"/>
</dbReference>
<dbReference type="Pfam" id="PF07715">
    <property type="entry name" value="Plug"/>
    <property type="match status" value="1"/>
</dbReference>